<sequence>MNYLVRTIVLAGAVFSAGVRADELAAGTYADYVSEAGEIRLPEGYRQRWSHLGSWIVADQKAPGHGFHDV</sequence>
<dbReference type="AlphaFoldDB" id="A0A250KTL4"/>
<name>A0A250KTL4_9GAMM</name>
<dbReference type="KEGG" id="mmai:sS8_3014"/>
<organism evidence="2 3">
    <name type="scientific">Methylocaldum marinum</name>
    <dbReference type="NCBI Taxonomy" id="1432792"/>
    <lineage>
        <taxon>Bacteria</taxon>
        <taxon>Pseudomonadati</taxon>
        <taxon>Pseudomonadota</taxon>
        <taxon>Gammaproteobacteria</taxon>
        <taxon>Methylococcales</taxon>
        <taxon>Methylococcaceae</taxon>
        <taxon>Methylocaldum</taxon>
    </lineage>
</organism>
<proteinExistence type="predicted"/>
<reference evidence="2 3" key="1">
    <citation type="submission" date="2016-12" db="EMBL/GenBank/DDBJ databases">
        <title>Genome sequencing of Methylocaldum marinum.</title>
        <authorList>
            <person name="Takeuchi M."/>
            <person name="Kamagata Y."/>
            <person name="Hiraoka S."/>
            <person name="Oshima K."/>
            <person name="Hattori M."/>
            <person name="Iwasaki W."/>
        </authorList>
    </citation>
    <scope>NUCLEOTIDE SEQUENCE [LARGE SCALE GENOMIC DNA]</scope>
    <source>
        <strain evidence="2 3">S8</strain>
    </source>
</reference>
<feature type="chain" id="PRO_5012309761" evidence="1">
    <location>
        <begin position="22"/>
        <end position="70"/>
    </location>
</feature>
<keyword evidence="3" id="KW-1185">Reference proteome</keyword>
<feature type="signal peptide" evidence="1">
    <location>
        <begin position="1"/>
        <end position="21"/>
    </location>
</feature>
<gene>
    <name evidence="2" type="ORF">sS8_3014</name>
</gene>
<dbReference type="EMBL" id="AP017928">
    <property type="protein sequence ID" value="BBA34957.1"/>
    <property type="molecule type" value="Genomic_DNA"/>
</dbReference>
<evidence type="ECO:0000313" key="2">
    <source>
        <dbReference type="EMBL" id="BBA34957.1"/>
    </source>
</evidence>
<protein>
    <submittedName>
        <fullName evidence="2">Uncharacterized protein</fullName>
    </submittedName>
</protein>
<keyword evidence="1" id="KW-0732">Signal</keyword>
<dbReference type="Proteomes" id="UP000266313">
    <property type="component" value="Chromosome"/>
</dbReference>
<dbReference type="RefSeq" id="WP_197716529.1">
    <property type="nucleotide sequence ID" value="NZ_AP017928.1"/>
</dbReference>
<accession>A0A250KTL4</accession>
<evidence type="ECO:0000256" key="1">
    <source>
        <dbReference type="SAM" id="SignalP"/>
    </source>
</evidence>
<evidence type="ECO:0000313" key="3">
    <source>
        <dbReference type="Proteomes" id="UP000266313"/>
    </source>
</evidence>